<dbReference type="Pfam" id="PF19037">
    <property type="entry name" value="Fuz_longin_2"/>
    <property type="match status" value="1"/>
</dbReference>
<keyword evidence="4" id="KW-0472">Membrane</keyword>
<keyword evidence="4" id="KW-0926">Vacuole</keyword>
<protein>
    <recommendedName>
        <fullName evidence="2 4">Vacuolar fusion protein MON1</fullName>
    </recommendedName>
</protein>
<reference evidence="9 10" key="1">
    <citation type="journal article" date="2018" name="IMA Fungus">
        <title>IMA Genome-F 9: Draft genome sequence of Annulohypoxylon stygium, Aspergillus mulundensis, Berkeleyomyces basicola (syn. Thielaviopsis basicola), Ceratocystis smalleyi, two Cercospora beticola strains, Coleophoma cylindrospora, Fusarium fracticaudum, Phialophora cf. hyalina, and Morchella septimelata.</title>
        <authorList>
            <person name="Wingfield B.D."/>
            <person name="Bills G.F."/>
            <person name="Dong Y."/>
            <person name="Huang W."/>
            <person name="Nel W.J."/>
            <person name="Swalarsk-Parry B.S."/>
            <person name="Vaghefi N."/>
            <person name="Wilken P.M."/>
            <person name="An Z."/>
            <person name="de Beer Z.W."/>
            <person name="De Vos L."/>
            <person name="Chen L."/>
            <person name="Duong T.A."/>
            <person name="Gao Y."/>
            <person name="Hammerbacher A."/>
            <person name="Kikkert J.R."/>
            <person name="Li Y."/>
            <person name="Li H."/>
            <person name="Li K."/>
            <person name="Li Q."/>
            <person name="Liu X."/>
            <person name="Ma X."/>
            <person name="Naidoo K."/>
            <person name="Pethybridge S.J."/>
            <person name="Sun J."/>
            <person name="Steenkamp E.T."/>
            <person name="van der Nest M.A."/>
            <person name="van Wyk S."/>
            <person name="Wingfield M.J."/>
            <person name="Xiong C."/>
            <person name="Yue Q."/>
            <person name="Zhang X."/>
        </authorList>
    </citation>
    <scope>NUCLEOTIDE SEQUENCE [LARGE SCALE GENOMIC DNA]</scope>
    <source>
        <strain evidence="9 10">BP 5553</strain>
    </source>
</reference>
<evidence type="ECO:0000259" key="8">
    <source>
        <dbReference type="Pfam" id="PF19038"/>
    </source>
</evidence>
<evidence type="ECO:0000259" key="7">
    <source>
        <dbReference type="Pfam" id="PF19037"/>
    </source>
</evidence>
<comment type="similarity">
    <text evidence="4">Belongs to the MON1/SAND family.</text>
</comment>
<keyword evidence="10" id="KW-1185">Reference proteome</keyword>
<comment type="function">
    <text evidence="4">Required for multiple vacuole delivery pathways including the cytoplasm to vacuole transport (Cvt), autophagy, pexophagy and endocytosis.</text>
</comment>
<feature type="region of interest" description="Disordered" evidence="5">
    <location>
        <begin position="1"/>
        <end position="176"/>
    </location>
</feature>
<proteinExistence type="inferred from homology"/>
<name>A0A370THS4_9HELO</name>
<comment type="function">
    <text evidence="3">In complex with CCZ1, is required for multiple vacuole delivery pathways including the cytoplasm to vacuole transport (Cvt), autophagy, pexophagy and endocytosis. The MON1-CCZ1 complex acts at the fusion of vesicles with the vacuole, through its regulation of the SNARE complex during the coordinated priming and docking stages of fusion, and particularly at the stage of tethering/docking.</text>
</comment>
<dbReference type="GO" id="GO:0035658">
    <property type="term" value="C:Mon1-Ccz1 complex"/>
    <property type="evidence" value="ECO:0007669"/>
    <property type="project" value="TreeGrafter"/>
</dbReference>
<dbReference type="EMBL" id="NPIC01000007">
    <property type="protein sequence ID" value="RDL34749.1"/>
    <property type="molecule type" value="Genomic_DNA"/>
</dbReference>
<feature type="compositionally biased region" description="Basic and acidic residues" evidence="5">
    <location>
        <begin position="72"/>
        <end position="83"/>
    </location>
</feature>
<organism evidence="9 10">
    <name type="scientific">Venustampulla echinocandica</name>
    <dbReference type="NCBI Taxonomy" id="2656787"/>
    <lineage>
        <taxon>Eukaryota</taxon>
        <taxon>Fungi</taxon>
        <taxon>Dikarya</taxon>
        <taxon>Ascomycota</taxon>
        <taxon>Pezizomycotina</taxon>
        <taxon>Leotiomycetes</taxon>
        <taxon>Helotiales</taxon>
        <taxon>Pleuroascaceae</taxon>
        <taxon>Venustampulla</taxon>
    </lineage>
</organism>
<keyword evidence="4" id="KW-0072">Autophagy</keyword>
<comment type="subcellular location">
    <subcellularLocation>
        <location evidence="4">Endosome</location>
        <location evidence="4">Multivesicular body membrane</location>
        <topology evidence="4">Peripheral membrane protein</topology>
    </subcellularLocation>
    <subcellularLocation>
        <location evidence="1 4">Prevacuolar compartment membrane</location>
        <topology evidence="1 4">Peripheral membrane protein</topology>
    </subcellularLocation>
    <subcellularLocation>
        <location evidence="4">Vacuole membrane</location>
        <topology evidence="4">Peripheral membrane protein</topology>
    </subcellularLocation>
</comment>
<evidence type="ECO:0000313" key="9">
    <source>
        <dbReference type="EMBL" id="RDL34749.1"/>
    </source>
</evidence>
<evidence type="ECO:0000256" key="5">
    <source>
        <dbReference type="SAM" id="MobiDB-lite"/>
    </source>
</evidence>
<dbReference type="PANTHER" id="PTHR13027:SF7">
    <property type="entry name" value="VACUOLAR FUSION PROTEIN MON1 HOMOLOG"/>
    <property type="match status" value="1"/>
</dbReference>
<dbReference type="InterPro" id="IPR004353">
    <property type="entry name" value="Mon1"/>
</dbReference>
<feature type="compositionally biased region" description="Polar residues" evidence="5">
    <location>
        <begin position="57"/>
        <end position="69"/>
    </location>
</feature>
<feature type="compositionally biased region" description="Basic and acidic residues" evidence="5">
    <location>
        <begin position="43"/>
        <end position="56"/>
    </location>
</feature>
<dbReference type="PRINTS" id="PR01546">
    <property type="entry name" value="YEAST73DUF"/>
</dbReference>
<dbReference type="InterPro" id="IPR043972">
    <property type="entry name" value="FUZ/MON1/HPS1_longin_1"/>
</dbReference>
<evidence type="ECO:0000256" key="3">
    <source>
        <dbReference type="ARBA" id="ARBA00043892"/>
    </source>
</evidence>
<dbReference type="InterPro" id="IPR043970">
    <property type="entry name" value="FUZ/MON1/HPS1_longin_3"/>
</dbReference>
<feature type="domain" description="FUZ/MON1/HPS1 second Longin" evidence="7">
    <location>
        <begin position="424"/>
        <end position="540"/>
    </location>
</feature>
<feature type="domain" description="FUZ/MON1/HPS1 third Longin" evidence="8">
    <location>
        <begin position="571"/>
        <end position="671"/>
    </location>
</feature>
<dbReference type="GeneID" id="43600726"/>
<sequence>MRGSQVQRSSHSDEQTYKAISTRQLVKGESEGENESVGAMTLDGEHDASEGAESGHQRQPGTSGVNPTPENDLERQNGSEEGRPPLPPRPSLLQGADRPNTPLSPSKRSALQSKPTTAVSSVDIQTLSFPDGSRGTFPTPASRSVSESVPVPGLSPGQSTPSRKVSRSGSEFDDSTSVMSYAPTLRANGDLASLLNEGLNSNSPAWQLLSAQADTVNPFETVNYEEPSLQNFEHEFDDIEVVDSKKGNEEEVLCQWKSKLKHYLILSSAGKPIYSRHGDQNLVNGYIGIIQTIISFYQEAEDPLMGFTAGGTRFVVMTDGPLYFVAISKLGESDSQLRSQLEALYMQILSTLTLPTLTQLFTNRPNTDLRRPLEGTEGLLSSLADTFTKGSASSLLSALECLKIRKSQRHTINNTLLRTRTDRLLYGLIVAGGRLVSVIRPKRHSLHPSDLQLIFNMLFEAGSVRDGGGENWIPLCLPGFNNKGYLYMYVSFLSALDDTESPNERPSTADGRREDEIAVLLISADKEAFFELKQMRDDVVHQLDKNGSMNIIKTAVRQGRPRITDIAPGTQLRHFLYKSRANVQFAMPSFSPHFNSLLTRRRLMSLYHNLHASTHAKHSHVKVLHCVSEDSTSLAWTSPVFEFYCVAGPNSSRAALAQGANQVIQWVKREEERVFIIGGAVF</sequence>
<feature type="domain" description="FUZ/MON1/HPS1 first Longin" evidence="6">
    <location>
        <begin position="261"/>
        <end position="383"/>
    </location>
</feature>
<evidence type="ECO:0000259" key="6">
    <source>
        <dbReference type="Pfam" id="PF19036"/>
    </source>
</evidence>
<gene>
    <name evidence="9" type="ORF">BP5553_07877</name>
</gene>
<dbReference type="GO" id="GO:0000329">
    <property type="term" value="C:fungal-type vacuole membrane"/>
    <property type="evidence" value="ECO:0007669"/>
    <property type="project" value="TreeGrafter"/>
</dbReference>
<dbReference type="GO" id="GO:0032585">
    <property type="term" value="C:multivesicular body membrane"/>
    <property type="evidence" value="ECO:0007669"/>
    <property type="project" value="UniProtKB-SubCell"/>
</dbReference>
<dbReference type="PANTHER" id="PTHR13027">
    <property type="entry name" value="SAND PROTEIN-RELATED"/>
    <property type="match status" value="1"/>
</dbReference>
<keyword evidence="4" id="KW-0967">Endosome</keyword>
<evidence type="ECO:0000256" key="1">
    <source>
        <dbReference type="ARBA" id="ARBA00004380"/>
    </source>
</evidence>
<dbReference type="GO" id="GO:0006914">
    <property type="term" value="P:autophagy"/>
    <property type="evidence" value="ECO:0007669"/>
    <property type="project" value="UniProtKB-UniRule"/>
</dbReference>
<dbReference type="STRING" id="2656787.A0A370THS4"/>
<feature type="compositionally biased region" description="Polar residues" evidence="5">
    <location>
        <begin position="156"/>
        <end position="176"/>
    </location>
</feature>
<comment type="caution">
    <text evidence="9">The sequence shown here is derived from an EMBL/GenBank/DDBJ whole genome shotgun (WGS) entry which is preliminary data.</text>
</comment>
<dbReference type="Proteomes" id="UP000254866">
    <property type="component" value="Unassembled WGS sequence"/>
</dbReference>
<dbReference type="Pfam" id="PF19036">
    <property type="entry name" value="Fuz_longin_1"/>
    <property type="match status" value="1"/>
</dbReference>
<dbReference type="OrthoDB" id="272411at2759"/>
<feature type="compositionally biased region" description="Polar residues" evidence="5">
    <location>
        <begin position="101"/>
        <end position="128"/>
    </location>
</feature>
<evidence type="ECO:0000313" key="10">
    <source>
        <dbReference type="Proteomes" id="UP000254866"/>
    </source>
</evidence>
<dbReference type="InterPro" id="IPR043971">
    <property type="entry name" value="FUZ/MON1/HPS1_longin_2"/>
</dbReference>
<keyword evidence="4" id="KW-0653">Protein transport</keyword>
<evidence type="ECO:0000256" key="2">
    <source>
        <dbReference type="ARBA" id="ARBA00018132"/>
    </source>
</evidence>
<evidence type="ECO:0000256" key="4">
    <source>
        <dbReference type="RuleBase" id="RU367048"/>
    </source>
</evidence>
<dbReference type="AlphaFoldDB" id="A0A370THS4"/>
<accession>A0A370THS4</accession>
<keyword evidence="4" id="KW-0813">Transport</keyword>
<dbReference type="Pfam" id="PF19038">
    <property type="entry name" value="Fuz_longin_3"/>
    <property type="match status" value="1"/>
</dbReference>
<dbReference type="RefSeq" id="XP_031867731.1">
    <property type="nucleotide sequence ID" value="XM_032016500.1"/>
</dbReference>
<dbReference type="GO" id="GO:0006623">
    <property type="term" value="P:protein targeting to vacuole"/>
    <property type="evidence" value="ECO:0007669"/>
    <property type="project" value="UniProtKB-UniRule"/>
</dbReference>
<dbReference type="GO" id="GO:0016192">
    <property type="term" value="P:vesicle-mediated transport"/>
    <property type="evidence" value="ECO:0007669"/>
    <property type="project" value="InterPro"/>
</dbReference>